<accession>A0A4P7IEY6</accession>
<proteinExistence type="predicted"/>
<dbReference type="RefSeq" id="WP_135267815.1">
    <property type="nucleotide sequence ID" value="NZ_CP038436.1"/>
</dbReference>
<dbReference type="OrthoDB" id="3209715at2"/>
<dbReference type="Proteomes" id="UP000294853">
    <property type="component" value="Chromosome"/>
</dbReference>
<name>A0A4P7IEY6_9ACTN</name>
<dbReference type="EMBL" id="CP038436">
    <property type="protein sequence ID" value="QBX55824.1"/>
    <property type="molecule type" value="Genomic_DNA"/>
</dbReference>
<organism evidence="1 2">
    <name type="scientific">Nocardioides seonyuensis</name>
    <dbReference type="NCBI Taxonomy" id="2518371"/>
    <lineage>
        <taxon>Bacteria</taxon>
        <taxon>Bacillati</taxon>
        <taxon>Actinomycetota</taxon>
        <taxon>Actinomycetes</taxon>
        <taxon>Propionibacteriales</taxon>
        <taxon>Nocardioidaceae</taxon>
        <taxon>Nocardioides</taxon>
    </lineage>
</organism>
<dbReference type="KEGG" id="nsn:EXE58_10390"/>
<gene>
    <name evidence="1" type="ORF">EXE58_10390</name>
</gene>
<sequence>MTSRPAPRTGAERAARRAVVEALAKDQDGVVARRQVYAAGLSRGEVDANIRAGRWQAVGRHCLALTTGALGERALLRAAQLAGGPRAQLDGASSLIAAGLKGFTVDRHRVSVPRGGRVFRDSRVNVRQTRRWASDDMVEVGIPRTRNEVAAVRAALWARSDREAALLLTMTVQQGLTTAERLASQVLRIKKAPRLAFVRDVLSDLLGGVRSLGELDFARECRRRGLPEPDRQVVRRGRDGRYYLDVHWDEWGVVVEIDGIQHSWASEVVPDALRQNEVTLQHDVVLRLPVLGLRVSPDDFFDQVRRALRDRGWTAQPPAA</sequence>
<evidence type="ECO:0008006" key="3">
    <source>
        <dbReference type="Google" id="ProtNLM"/>
    </source>
</evidence>
<evidence type="ECO:0000313" key="1">
    <source>
        <dbReference type="EMBL" id="QBX55824.1"/>
    </source>
</evidence>
<dbReference type="AlphaFoldDB" id="A0A4P7IEY6"/>
<keyword evidence="2" id="KW-1185">Reference proteome</keyword>
<protein>
    <recommendedName>
        <fullName evidence="3">DUF559 domain-containing protein</fullName>
    </recommendedName>
</protein>
<reference evidence="1 2" key="1">
    <citation type="submission" date="2019-03" db="EMBL/GenBank/DDBJ databases">
        <title>Three New Species of Nocardioides, Nocardioides euryhalodurans sp. nov., Nocardioides seonyuensis sp. nov. and Nocardioides eburneoflavus sp. nov. Iolated from Soil.</title>
        <authorList>
            <person name="Roh S.G."/>
            <person name="Lee C."/>
            <person name="Kim M.-K."/>
            <person name="Kim S.B."/>
        </authorList>
    </citation>
    <scope>NUCLEOTIDE SEQUENCE [LARGE SCALE GENOMIC DNA]</scope>
    <source>
        <strain evidence="1 2">MMS17-SY207-3</strain>
    </source>
</reference>
<evidence type="ECO:0000313" key="2">
    <source>
        <dbReference type="Proteomes" id="UP000294853"/>
    </source>
</evidence>